<dbReference type="InterPro" id="IPR011006">
    <property type="entry name" value="CheY-like_superfamily"/>
</dbReference>
<dbReference type="InterPro" id="IPR001789">
    <property type="entry name" value="Sig_transdc_resp-reg_receiver"/>
</dbReference>
<keyword evidence="1" id="KW-0238">DNA-binding</keyword>
<dbReference type="SUPFAM" id="SSF52172">
    <property type="entry name" value="CheY-like"/>
    <property type="match status" value="1"/>
</dbReference>
<organism evidence="5 6">
    <name type="scientific">Candidatus Pantoea multigeneris</name>
    <dbReference type="NCBI Taxonomy" id="2608357"/>
    <lineage>
        <taxon>Bacteria</taxon>
        <taxon>Pseudomonadati</taxon>
        <taxon>Pseudomonadota</taxon>
        <taxon>Gammaproteobacteria</taxon>
        <taxon>Enterobacterales</taxon>
        <taxon>Erwiniaceae</taxon>
        <taxon>Pantoea</taxon>
    </lineage>
</organism>
<dbReference type="PANTHER" id="PTHR45566:SF1">
    <property type="entry name" value="HTH-TYPE TRANSCRIPTIONAL REGULATOR YHJB-RELATED"/>
    <property type="match status" value="1"/>
</dbReference>
<evidence type="ECO:0000259" key="4">
    <source>
        <dbReference type="PROSITE" id="PS50110"/>
    </source>
</evidence>
<accession>A0ABX0RF34</accession>
<dbReference type="InterPro" id="IPR036388">
    <property type="entry name" value="WH-like_DNA-bd_sf"/>
</dbReference>
<dbReference type="PANTHER" id="PTHR45566">
    <property type="entry name" value="HTH-TYPE TRANSCRIPTIONAL REGULATOR YHJB-RELATED"/>
    <property type="match status" value="1"/>
</dbReference>
<protein>
    <submittedName>
        <fullName evidence="5">Response regulator transcription factor</fullName>
    </submittedName>
</protein>
<dbReference type="InterPro" id="IPR016032">
    <property type="entry name" value="Sig_transdc_resp-reg_C-effctor"/>
</dbReference>
<proteinExistence type="predicted"/>
<evidence type="ECO:0000313" key="6">
    <source>
        <dbReference type="Proteomes" id="UP001515683"/>
    </source>
</evidence>
<evidence type="ECO:0000313" key="5">
    <source>
        <dbReference type="EMBL" id="NIF23027.1"/>
    </source>
</evidence>
<keyword evidence="2" id="KW-0597">Phosphoprotein</keyword>
<evidence type="ECO:0000259" key="3">
    <source>
        <dbReference type="PROSITE" id="PS50043"/>
    </source>
</evidence>
<keyword evidence="6" id="KW-1185">Reference proteome</keyword>
<feature type="domain" description="Response regulatory" evidence="4">
    <location>
        <begin position="29"/>
        <end position="147"/>
    </location>
</feature>
<sequence length="240" mass="27764">MCGIRCKPFKNITSNIAKWNYSRVRSMQKVVVMDTNPIVSLAITELLENNRFTDVTHISNLSELKAVLETEAVDVVIMDLFDGNSYPINGLDFIKQHRPLLEELKLIVFTDIDCYFIVNEISKFKNVNLISKRESLSELLFALCKRESKKPYLSPFMSKSKELNWKNHLTSTELRVLYLLIDNQTPNQICETLNLHYKTVLFHKSNIARKVGARNSLQLAKILTSFTNYNRHAPYRTVGF</sequence>
<comment type="caution">
    <text evidence="5">The sequence shown here is derived from an EMBL/GenBank/DDBJ whole genome shotgun (WGS) entry which is preliminary data.</text>
</comment>
<evidence type="ECO:0000256" key="2">
    <source>
        <dbReference type="PROSITE-ProRule" id="PRU00169"/>
    </source>
</evidence>
<dbReference type="SUPFAM" id="SSF46894">
    <property type="entry name" value="C-terminal effector domain of the bipartite response regulators"/>
    <property type="match status" value="1"/>
</dbReference>
<feature type="modified residue" description="4-aspartylphosphate" evidence="2">
    <location>
        <position position="79"/>
    </location>
</feature>
<dbReference type="Pfam" id="PF00196">
    <property type="entry name" value="GerE"/>
    <property type="match status" value="1"/>
</dbReference>
<gene>
    <name evidence="5" type="ORF">F3J40_15660</name>
</gene>
<dbReference type="Gene3D" id="3.40.50.2300">
    <property type="match status" value="1"/>
</dbReference>
<dbReference type="PROSITE" id="PS50043">
    <property type="entry name" value="HTH_LUXR_2"/>
    <property type="match status" value="1"/>
</dbReference>
<name>A0ABX0RF34_9GAMM</name>
<feature type="domain" description="HTH luxR-type" evidence="3">
    <location>
        <begin position="162"/>
        <end position="227"/>
    </location>
</feature>
<dbReference type="Proteomes" id="UP001515683">
    <property type="component" value="Unassembled WGS sequence"/>
</dbReference>
<dbReference type="InterPro" id="IPR051015">
    <property type="entry name" value="EvgA-like"/>
</dbReference>
<dbReference type="Gene3D" id="1.10.10.10">
    <property type="entry name" value="Winged helix-like DNA-binding domain superfamily/Winged helix DNA-binding domain"/>
    <property type="match status" value="1"/>
</dbReference>
<dbReference type="CDD" id="cd06170">
    <property type="entry name" value="LuxR_C_like"/>
    <property type="match status" value="1"/>
</dbReference>
<dbReference type="EMBL" id="VWXF01000006">
    <property type="protein sequence ID" value="NIF23027.1"/>
    <property type="molecule type" value="Genomic_DNA"/>
</dbReference>
<reference evidence="5 6" key="1">
    <citation type="journal article" date="2019" name="bioRxiv">
        <title>Bacteria contribute to plant secondary compound degradation in a generalist herbivore system.</title>
        <authorList>
            <person name="Francoeur C.B."/>
            <person name="Khadempour L."/>
            <person name="Moreira-Soto R.D."/>
            <person name="Gotting K."/>
            <person name="Book A.J."/>
            <person name="Pinto-Tomas A.A."/>
            <person name="Keefover-Ring K."/>
            <person name="Currie C.R."/>
        </authorList>
    </citation>
    <scope>NUCLEOTIDE SEQUENCE [LARGE SCALE GENOMIC DNA]</scope>
    <source>
        <strain evidence="5">Acro-835</strain>
    </source>
</reference>
<dbReference type="Pfam" id="PF00072">
    <property type="entry name" value="Response_reg"/>
    <property type="match status" value="1"/>
</dbReference>
<dbReference type="SMART" id="SM00421">
    <property type="entry name" value="HTH_LUXR"/>
    <property type="match status" value="1"/>
</dbReference>
<dbReference type="InterPro" id="IPR000792">
    <property type="entry name" value="Tscrpt_reg_LuxR_C"/>
</dbReference>
<evidence type="ECO:0000256" key="1">
    <source>
        <dbReference type="ARBA" id="ARBA00023125"/>
    </source>
</evidence>
<dbReference type="PROSITE" id="PS50110">
    <property type="entry name" value="RESPONSE_REGULATORY"/>
    <property type="match status" value="1"/>
</dbReference>